<dbReference type="EMBL" id="SPHZ02000006">
    <property type="protein sequence ID" value="KAF0914986.1"/>
    <property type="molecule type" value="Genomic_DNA"/>
</dbReference>
<keyword evidence="3" id="KW-1185">Reference proteome</keyword>
<accession>A0A6G1DRD5</accession>
<gene>
    <name evidence="2" type="ORF">E2562_033066</name>
</gene>
<dbReference type="Proteomes" id="UP000479710">
    <property type="component" value="Unassembled WGS sequence"/>
</dbReference>
<protein>
    <recommendedName>
        <fullName evidence="1">KIB1-4 beta-propeller domain-containing protein</fullName>
    </recommendedName>
</protein>
<dbReference type="InterPro" id="IPR005174">
    <property type="entry name" value="KIB1-4_b-propeller"/>
</dbReference>
<dbReference type="AlphaFoldDB" id="A0A6G1DRD5"/>
<dbReference type="OrthoDB" id="686549at2759"/>
<evidence type="ECO:0000313" key="2">
    <source>
        <dbReference type="EMBL" id="KAF0914986.1"/>
    </source>
</evidence>
<evidence type="ECO:0000313" key="3">
    <source>
        <dbReference type="Proteomes" id="UP000479710"/>
    </source>
</evidence>
<evidence type="ECO:0000259" key="1">
    <source>
        <dbReference type="Pfam" id="PF03478"/>
    </source>
</evidence>
<reference evidence="2 3" key="1">
    <citation type="submission" date="2019-11" db="EMBL/GenBank/DDBJ databases">
        <title>Whole genome sequence of Oryza granulata.</title>
        <authorList>
            <person name="Li W."/>
        </authorList>
    </citation>
    <scope>NUCLEOTIDE SEQUENCE [LARGE SCALE GENOMIC DNA]</scope>
    <source>
        <strain evidence="3">cv. Menghai</strain>
        <tissue evidence="2">Leaf</tissue>
    </source>
</reference>
<dbReference type="PANTHER" id="PTHR33127:SF4">
    <property type="entry name" value="OS03G0779600 PROTEIN"/>
    <property type="match status" value="1"/>
</dbReference>
<proteinExistence type="predicted"/>
<dbReference type="PANTHER" id="PTHR33127">
    <property type="entry name" value="TRANSMEMBRANE PROTEIN"/>
    <property type="match status" value="1"/>
</dbReference>
<feature type="domain" description="KIB1-4 beta-propeller" evidence="1">
    <location>
        <begin position="27"/>
        <end position="211"/>
    </location>
</feature>
<name>A0A6G1DRD5_9ORYZ</name>
<dbReference type="Pfam" id="PF03478">
    <property type="entry name" value="Beta-prop_KIB1-4"/>
    <property type="match status" value="1"/>
</dbReference>
<comment type="caution">
    <text evidence="2">The sequence shown here is derived from an EMBL/GenBank/DDBJ whole genome shotgun (WGS) entry which is preliminary data.</text>
</comment>
<organism evidence="2 3">
    <name type="scientific">Oryza meyeriana var. granulata</name>
    <dbReference type="NCBI Taxonomy" id="110450"/>
    <lineage>
        <taxon>Eukaryota</taxon>
        <taxon>Viridiplantae</taxon>
        <taxon>Streptophyta</taxon>
        <taxon>Embryophyta</taxon>
        <taxon>Tracheophyta</taxon>
        <taxon>Spermatophyta</taxon>
        <taxon>Magnoliopsida</taxon>
        <taxon>Liliopsida</taxon>
        <taxon>Poales</taxon>
        <taxon>Poaceae</taxon>
        <taxon>BOP clade</taxon>
        <taxon>Oryzoideae</taxon>
        <taxon>Oryzeae</taxon>
        <taxon>Oryzinae</taxon>
        <taxon>Oryza</taxon>
        <taxon>Oryza meyeriana</taxon>
    </lineage>
</organism>
<sequence>MDTSSSSVRLPCLALEQHGDGSNKPALFSISEKKAIAGNIPGLTNTNAWPTPQGWILVRDTASATTFLQNPHDSDDKIQLPHLPQDLPSRCSCLLSGKPAALTGGCVVLLVHPFATAIWYCRIGDDEEWAKHDYDIGIQAQDKEKVPICPIAACDGRFYFNADALGNIGVLEFAPTPAFASVEVAVDGEFDYVDSAQVFLVESEGELYMVSMVYEYGGGGVTD</sequence>